<sequence>MHLKCLRSDDLFRSIESCIYSQPLPIERFEQLEFQMAGRERYGSPLYGRLKSSTSSNDSLPPSSPRSHHVRSASAGVSSVRKSQNYAAKAAATRLAQVMASQSTDDDDDDGEDDLQFRSSSSLSKIAASQSPKILRSYAEIGSGQLRSTSNGRSSVAVRPIPTAAPMTLSARSRTSSLPTPAVRLPETLESMGNVPRDTRAPPGAVRLNMRQDSGNSQREAAALHDEIDLLQEENEIILDKLRLAEQNLQESKARARELEKQVASLGEGVSLDSRLLSRKEAALRQREAALLEAKERKDGKDDEIAALRLEAEAAQDEAIAASEQARDAEAEAKALRTMTHRMILTQEEMEEVVLKRCWLARYWGLAVQHGVHVEIGAAKHEHWSSLAPLPLEVVLSAGQKAKDGPINKQSDPTSSGFEGNHESKKRLRFTRDVNDITGEGNIENMLSVEKGLRELTSLKVEDAVLLAMAEHRRPSLLPVNQAISELSSEEIEDVHFKQAWLMYYWRRAKNNGIEDDVSHERLQYWSSQSVQTPTFQDAVDVERGMMEIRKLGLEDQLWEASRKETLQEATNQNTTSITDMNGAS</sequence>
<organism evidence="1 2">
    <name type="scientific">Diphasiastrum complanatum</name>
    <name type="common">Issler's clubmoss</name>
    <name type="synonym">Lycopodium complanatum</name>
    <dbReference type="NCBI Taxonomy" id="34168"/>
    <lineage>
        <taxon>Eukaryota</taxon>
        <taxon>Viridiplantae</taxon>
        <taxon>Streptophyta</taxon>
        <taxon>Embryophyta</taxon>
        <taxon>Tracheophyta</taxon>
        <taxon>Lycopodiopsida</taxon>
        <taxon>Lycopodiales</taxon>
        <taxon>Lycopodiaceae</taxon>
        <taxon>Lycopodioideae</taxon>
        <taxon>Diphasiastrum</taxon>
    </lineage>
</organism>
<gene>
    <name evidence="1" type="ORF">O6H91_09G057700</name>
</gene>
<comment type="caution">
    <text evidence="1">The sequence shown here is derived from an EMBL/GenBank/DDBJ whole genome shotgun (WGS) entry which is preliminary data.</text>
</comment>
<accession>A0ACC2CPK5</accession>
<proteinExistence type="predicted"/>
<reference evidence="2" key="1">
    <citation type="journal article" date="2024" name="Proc. Natl. Acad. Sci. U.S.A.">
        <title>Extraordinary preservation of gene collinearity over three hundred million years revealed in homosporous lycophytes.</title>
        <authorList>
            <person name="Li C."/>
            <person name="Wickell D."/>
            <person name="Kuo L.Y."/>
            <person name="Chen X."/>
            <person name="Nie B."/>
            <person name="Liao X."/>
            <person name="Peng D."/>
            <person name="Ji J."/>
            <person name="Jenkins J."/>
            <person name="Williams M."/>
            <person name="Shu S."/>
            <person name="Plott C."/>
            <person name="Barry K."/>
            <person name="Rajasekar S."/>
            <person name="Grimwood J."/>
            <person name="Han X."/>
            <person name="Sun S."/>
            <person name="Hou Z."/>
            <person name="He W."/>
            <person name="Dai G."/>
            <person name="Sun C."/>
            <person name="Schmutz J."/>
            <person name="Leebens-Mack J.H."/>
            <person name="Li F.W."/>
            <person name="Wang L."/>
        </authorList>
    </citation>
    <scope>NUCLEOTIDE SEQUENCE [LARGE SCALE GENOMIC DNA]</scope>
    <source>
        <strain evidence="2">cv. PW_Plant_1</strain>
    </source>
</reference>
<evidence type="ECO:0000313" key="2">
    <source>
        <dbReference type="Proteomes" id="UP001162992"/>
    </source>
</evidence>
<protein>
    <submittedName>
        <fullName evidence="1">Uncharacterized protein</fullName>
    </submittedName>
</protein>
<keyword evidence="2" id="KW-1185">Reference proteome</keyword>
<name>A0ACC2CPK5_DIPCM</name>
<dbReference type="Proteomes" id="UP001162992">
    <property type="component" value="Chromosome 9"/>
</dbReference>
<dbReference type="EMBL" id="CM055100">
    <property type="protein sequence ID" value="KAJ7543904.1"/>
    <property type="molecule type" value="Genomic_DNA"/>
</dbReference>
<evidence type="ECO:0000313" key="1">
    <source>
        <dbReference type="EMBL" id="KAJ7543904.1"/>
    </source>
</evidence>